<feature type="compositionally biased region" description="Low complexity" evidence="1">
    <location>
        <begin position="78"/>
        <end position="89"/>
    </location>
</feature>
<evidence type="ECO:0000256" key="1">
    <source>
        <dbReference type="SAM" id="MobiDB-lite"/>
    </source>
</evidence>
<evidence type="ECO:0000313" key="3">
    <source>
        <dbReference type="EMBL" id="EPB84596.1"/>
    </source>
</evidence>
<dbReference type="EMBL" id="KE124034">
    <property type="protein sequence ID" value="EPB84596.1"/>
    <property type="molecule type" value="Genomic_DNA"/>
</dbReference>
<keyword evidence="2" id="KW-0812">Transmembrane</keyword>
<evidence type="ECO:0000256" key="2">
    <source>
        <dbReference type="SAM" id="Phobius"/>
    </source>
</evidence>
<dbReference type="InParanoid" id="S2J3B3"/>
<feature type="region of interest" description="Disordered" evidence="1">
    <location>
        <begin position="63"/>
        <end position="108"/>
    </location>
</feature>
<dbReference type="OrthoDB" id="2384193at2759"/>
<dbReference type="Proteomes" id="UP000014254">
    <property type="component" value="Unassembled WGS sequence"/>
</dbReference>
<dbReference type="VEuPathDB" id="FungiDB:HMPREF1544_08613"/>
<dbReference type="AlphaFoldDB" id="S2J3B3"/>
<organism evidence="3 4">
    <name type="scientific">Mucor circinelloides f. circinelloides (strain 1006PhL)</name>
    <name type="common">Mucormycosis agent</name>
    <name type="synonym">Calyptromyces circinelloides</name>
    <dbReference type="NCBI Taxonomy" id="1220926"/>
    <lineage>
        <taxon>Eukaryota</taxon>
        <taxon>Fungi</taxon>
        <taxon>Fungi incertae sedis</taxon>
        <taxon>Mucoromycota</taxon>
        <taxon>Mucoromycotina</taxon>
        <taxon>Mucoromycetes</taxon>
        <taxon>Mucorales</taxon>
        <taxon>Mucorineae</taxon>
        <taxon>Mucoraceae</taxon>
        <taxon>Mucor</taxon>
    </lineage>
</organism>
<dbReference type="STRING" id="1220926.S2J3B3"/>
<accession>S2J3B3</accession>
<gene>
    <name evidence="3" type="ORF">HMPREF1544_08613</name>
</gene>
<feature type="compositionally biased region" description="Polar residues" evidence="1">
    <location>
        <begin position="63"/>
        <end position="77"/>
    </location>
</feature>
<evidence type="ECO:0000313" key="4">
    <source>
        <dbReference type="Proteomes" id="UP000014254"/>
    </source>
</evidence>
<proteinExistence type="predicted"/>
<keyword evidence="4" id="KW-1185">Reference proteome</keyword>
<keyword evidence="2" id="KW-1133">Transmembrane helix</keyword>
<protein>
    <submittedName>
        <fullName evidence="3">Uncharacterized protein</fullName>
    </submittedName>
</protein>
<sequence>MASCKVKYEEGYVQMFGHIVTKPEFLWTQADRDLITPTVNILCIVIWVIVILIFHPKKTVVEENSSNKSHHITNNNASMTSSSESMMEQQQEEYQEHKGLNAYNSRHC</sequence>
<keyword evidence="2" id="KW-0472">Membrane</keyword>
<reference evidence="4" key="1">
    <citation type="submission" date="2013-05" db="EMBL/GenBank/DDBJ databases">
        <title>The Genome sequence of Mucor circinelloides f. circinelloides 1006PhL.</title>
        <authorList>
            <consortium name="The Broad Institute Genomics Platform"/>
            <person name="Cuomo C."/>
            <person name="Earl A."/>
            <person name="Findley K."/>
            <person name="Lee S.C."/>
            <person name="Walker B."/>
            <person name="Young S."/>
            <person name="Zeng Q."/>
            <person name="Gargeya S."/>
            <person name="Fitzgerald M."/>
            <person name="Haas B."/>
            <person name="Abouelleil A."/>
            <person name="Allen A.W."/>
            <person name="Alvarado L."/>
            <person name="Arachchi H.M."/>
            <person name="Berlin A.M."/>
            <person name="Chapman S.B."/>
            <person name="Gainer-Dewar J."/>
            <person name="Goldberg J."/>
            <person name="Griggs A."/>
            <person name="Gujja S."/>
            <person name="Hansen M."/>
            <person name="Howarth C."/>
            <person name="Imamovic A."/>
            <person name="Ireland A."/>
            <person name="Larimer J."/>
            <person name="McCowan C."/>
            <person name="Murphy C."/>
            <person name="Pearson M."/>
            <person name="Poon T.W."/>
            <person name="Priest M."/>
            <person name="Roberts A."/>
            <person name="Saif S."/>
            <person name="Shea T."/>
            <person name="Sisk P."/>
            <person name="Sykes S."/>
            <person name="Wortman J."/>
            <person name="Nusbaum C."/>
            <person name="Birren B."/>
        </authorList>
    </citation>
    <scope>NUCLEOTIDE SEQUENCE [LARGE SCALE GENOMIC DNA]</scope>
    <source>
        <strain evidence="4">1006PhL</strain>
    </source>
</reference>
<name>S2J3B3_MUCC1</name>
<feature type="transmembrane region" description="Helical" evidence="2">
    <location>
        <begin position="34"/>
        <end position="54"/>
    </location>
</feature>